<evidence type="ECO:0000259" key="3">
    <source>
        <dbReference type="Pfam" id="PF20684"/>
    </source>
</evidence>
<reference evidence="5" key="1">
    <citation type="submission" date="2019-04" db="EMBL/GenBank/DDBJ databases">
        <title>Friends and foes A comparative genomics studyof 23 Aspergillus species from section Flavi.</title>
        <authorList>
            <consortium name="DOE Joint Genome Institute"/>
            <person name="Kjaerbolling I."/>
            <person name="Vesth T."/>
            <person name="Frisvad J.C."/>
            <person name="Nybo J.L."/>
            <person name="Theobald S."/>
            <person name="Kildgaard S."/>
            <person name="Isbrandt T."/>
            <person name="Kuo A."/>
            <person name="Sato A."/>
            <person name="Lyhne E.K."/>
            <person name="Kogle M.E."/>
            <person name="Wiebenga A."/>
            <person name="Kun R.S."/>
            <person name="Lubbers R.J."/>
            <person name="Makela M.R."/>
            <person name="Barry K."/>
            <person name="Chovatia M."/>
            <person name="Clum A."/>
            <person name="Daum C."/>
            <person name="Haridas S."/>
            <person name="He G."/>
            <person name="LaButti K."/>
            <person name="Lipzen A."/>
            <person name="Mondo S."/>
            <person name="Riley R."/>
            <person name="Salamov A."/>
            <person name="Simmons B.A."/>
            <person name="Magnuson J.K."/>
            <person name="Henrissat B."/>
            <person name="Mortensen U.H."/>
            <person name="Larsen T.O."/>
            <person name="Devries R.P."/>
            <person name="Grigoriev I.V."/>
            <person name="Machida M."/>
            <person name="Baker S.E."/>
            <person name="Andersen M.R."/>
        </authorList>
    </citation>
    <scope>NUCLEOTIDE SEQUENCE [LARGE SCALE GENOMIC DNA]</scope>
    <source>
        <strain evidence="5">CBS 553.77</strain>
    </source>
</reference>
<feature type="domain" description="Rhodopsin" evidence="3">
    <location>
        <begin position="40"/>
        <end position="276"/>
    </location>
</feature>
<dbReference type="PANTHER" id="PTHR39614:SF2">
    <property type="entry name" value="INTEGRAL MEMBRANE PROTEIN"/>
    <property type="match status" value="1"/>
</dbReference>
<name>A0A5N6YXS2_9EURO</name>
<evidence type="ECO:0000313" key="5">
    <source>
        <dbReference type="Proteomes" id="UP000327118"/>
    </source>
</evidence>
<feature type="transmembrane region" description="Helical" evidence="2">
    <location>
        <begin position="135"/>
        <end position="155"/>
    </location>
</feature>
<keyword evidence="2" id="KW-1133">Transmembrane helix</keyword>
<dbReference type="OrthoDB" id="3918601at2759"/>
<feature type="region of interest" description="Disordered" evidence="1">
    <location>
        <begin position="324"/>
        <end position="353"/>
    </location>
</feature>
<keyword evidence="2" id="KW-0472">Membrane</keyword>
<evidence type="ECO:0000313" key="4">
    <source>
        <dbReference type="EMBL" id="KAE8349948.1"/>
    </source>
</evidence>
<sequence length="400" mass="44878">MFSQNDKGLSSFAVTPDNHAAFIVIAALVGVIWSIFIIGIRIYLRLRLTPPLGLDDAVAVFGTIVGVAQTSITLHAVFHGIGTREDLLNPTRVEAGLIDIYIAWLLYPIAVCSSNVSLALLIARLTIAKSELRASYILAGMSVLWGIISVIMAAFQCKLPKPWDIGAHHCESMFVQWAVIETGNMVIELLIPGLIMMMIWNLQARLKAKIIVLLAFSLQLLVVIPTIFRLILLQQTTEQRRDDRTLTITETVIVTEVTMHFSLMAATFPCLRKFLQVFDMNMGATTHMTTELDPENDGSNESYRLKSLGRPSWGRRVSLEQWSRSHRQERKYQPHTVTTISADPTPGDGHGKVQRQRTIKMHDRGSVGSDYSQHAMITRTQQWEVKVESRDVEIDSQMEP</sequence>
<keyword evidence="2" id="KW-0812">Transmembrane</keyword>
<feature type="transmembrane region" description="Helical" evidence="2">
    <location>
        <begin position="101"/>
        <end position="123"/>
    </location>
</feature>
<dbReference type="Pfam" id="PF20684">
    <property type="entry name" value="Fung_rhodopsin"/>
    <property type="match status" value="1"/>
</dbReference>
<dbReference type="PANTHER" id="PTHR39614">
    <property type="entry name" value="INTEGRAL MEMBRANE PROTEIN"/>
    <property type="match status" value="1"/>
</dbReference>
<evidence type="ECO:0000256" key="2">
    <source>
        <dbReference type="SAM" id="Phobius"/>
    </source>
</evidence>
<accession>A0A5N6YXS2</accession>
<feature type="transmembrane region" description="Helical" evidence="2">
    <location>
        <begin position="252"/>
        <end position="271"/>
    </location>
</feature>
<evidence type="ECO:0000256" key="1">
    <source>
        <dbReference type="SAM" id="MobiDB-lite"/>
    </source>
</evidence>
<feature type="transmembrane region" description="Helical" evidence="2">
    <location>
        <begin position="175"/>
        <end position="199"/>
    </location>
</feature>
<proteinExistence type="predicted"/>
<gene>
    <name evidence="4" type="ORF">BDV28DRAFT_151413</name>
</gene>
<feature type="transmembrane region" description="Helical" evidence="2">
    <location>
        <begin position="56"/>
        <end position="81"/>
    </location>
</feature>
<feature type="transmembrane region" description="Helical" evidence="2">
    <location>
        <begin position="20"/>
        <end position="44"/>
    </location>
</feature>
<dbReference type="Proteomes" id="UP000327118">
    <property type="component" value="Unassembled WGS sequence"/>
</dbReference>
<keyword evidence="5" id="KW-1185">Reference proteome</keyword>
<dbReference type="EMBL" id="ML739260">
    <property type="protein sequence ID" value="KAE8349948.1"/>
    <property type="molecule type" value="Genomic_DNA"/>
</dbReference>
<dbReference type="InterPro" id="IPR049326">
    <property type="entry name" value="Rhodopsin_dom_fungi"/>
</dbReference>
<dbReference type="AlphaFoldDB" id="A0A5N6YXS2"/>
<protein>
    <recommendedName>
        <fullName evidence="3">Rhodopsin domain-containing protein</fullName>
    </recommendedName>
</protein>
<organism evidence="4 5">
    <name type="scientific">Aspergillus coremiiformis</name>
    <dbReference type="NCBI Taxonomy" id="138285"/>
    <lineage>
        <taxon>Eukaryota</taxon>
        <taxon>Fungi</taxon>
        <taxon>Dikarya</taxon>
        <taxon>Ascomycota</taxon>
        <taxon>Pezizomycotina</taxon>
        <taxon>Eurotiomycetes</taxon>
        <taxon>Eurotiomycetidae</taxon>
        <taxon>Eurotiales</taxon>
        <taxon>Aspergillaceae</taxon>
        <taxon>Aspergillus</taxon>
        <taxon>Aspergillus subgen. Circumdati</taxon>
    </lineage>
</organism>
<feature type="transmembrane region" description="Helical" evidence="2">
    <location>
        <begin position="211"/>
        <end position="232"/>
    </location>
</feature>